<dbReference type="EMBL" id="AWSJ01000201">
    <property type="protein sequence ID" value="ERI08525.1"/>
    <property type="molecule type" value="Genomic_DNA"/>
</dbReference>
<keyword evidence="2" id="KW-1185">Reference proteome</keyword>
<dbReference type="STRING" id="649747.HMPREF0083_03370"/>
<organism evidence="1 2">
    <name type="scientific">Aneurinibacillus aneurinilyticus ATCC 12856</name>
    <dbReference type="NCBI Taxonomy" id="649747"/>
    <lineage>
        <taxon>Bacteria</taxon>
        <taxon>Bacillati</taxon>
        <taxon>Bacillota</taxon>
        <taxon>Bacilli</taxon>
        <taxon>Bacillales</taxon>
        <taxon>Paenibacillaceae</taxon>
        <taxon>Aneurinibacillus group</taxon>
        <taxon>Aneurinibacillus</taxon>
    </lineage>
</organism>
<accession>U1X0L7</accession>
<dbReference type="Proteomes" id="UP000016511">
    <property type="component" value="Unassembled WGS sequence"/>
</dbReference>
<comment type="caution">
    <text evidence="1">The sequence shown here is derived from an EMBL/GenBank/DDBJ whole genome shotgun (WGS) entry which is preliminary data.</text>
</comment>
<gene>
    <name evidence="1" type="ORF">HMPREF0083_03370</name>
</gene>
<evidence type="ECO:0000313" key="1">
    <source>
        <dbReference type="EMBL" id="ERI08525.1"/>
    </source>
</evidence>
<proteinExistence type="predicted"/>
<name>U1X0L7_ANEAE</name>
<dbReference type="AlphaFoldDB" id="U1X0L7"/>
<protein>
    <submittedName>
        <fullName evidence="1">Uncharacterized protein</fullName>
    </submittedName>
</protein>
<evidence type="ECO:0000313" key="2">
    <source>
        <dbReference type="Proteomes" id="UP000016511"/>
    </source>
</evidence>
<sequence>MIYIYEPITMHASSHSDTGRTEHATQAKKGEVRLLRTPLRYPISYPPI</sequence>
<dbReference type="HOGENOM" id="CLU_3148861_0_0_9"/>
<reference evidence="1 2" key="1">
    <citation type="submission" date="2013-08" db="EMBL/GenBank/DDBJ databases">
        <authorList>
            <person name="Weinstock G."/>
            <person name="Sodergren E."/>
            <person name="Wylie T."/>
            <person name="Fulton L."/>
            <person name="Fulton R."/>
            <person name="Fronick C."/>
            <person name="O'Laughlin M."/>
            <person name="Godfrey J."/>
            <person name="Miner T."/>
            <person name="Herter B."/>
            <person name="Appelbaum E."/>
            <person name="Cordes M."/>
            <person name="Lek S."/>
            <person name="Wollam A."/>
            <person name="Pepin K.H."/>
            <person name="Palsikar V.B."/>
            <person name="Mitreva M."/>
            <person name="Wilson R.K."/>
        </authorList>
    </citation>
    <scope>NUCLEOTIDE SEQUENCE [LARGE SCALE GENOMIC DNA]</scope>
    <source>
        <strain evidence="1 2">ATCC 12856</strain>
    </source>
</reference>